<dbReference type="InterPro" id="IPR000836">
    <property type="entry name" value="PRTase_dom"/>
</dbReference>
<comment type="caution">
    <text evidence="3">The sequence shown here is derived from an EMBL/GenBank/DDBJ whole genome shotgun (WGS) entry which is preliminary data.</text>
</comment>
<sequence>MDWMKLSTKKIKQVYYELLFNRCYLCHARMNHTKTSKHTPNLTLCQYCREGLAKNTLCCQHCKRSDHTSHSLCGQCQVSPPPYQVCVAPFRFEGIVKTLIHNVKFHQGNHYVRPLTHLLSEHLVDIYAQDNWPEQLLYVPSHPSRIRERGFCQTQAMTTQLISILQGYLKEACPTRPTQNPLKKIKNTQAQHSLSRKDRLTTPQNSYTVQSPVAKHVALFDDVMTTGSTIETCTKLLIDAGAERVDIWVIARTPDKEH</sequence>
<reference evidence="3 4" key="1">
    <citation type="journal article" date="2012" name="Int. J. Syst. Evol. Microbiol.">
        <title>Marinomonas hwangdonensis sp. nov., isolated from seawater.</title>
        <authorList>
            <person name="Jung Y.T."/>
            <person name="Oh T.K."/>
            <person name="Yoon J.H."/>
        </authorList>
    </citation>
    <scope>NUCLEOTIDE SEQUENCE [LARGE SCALE GENOMIC DNA]</scope>
    <source>
        <strain evidence="3 4">HDW-15</strain>
    </source>
</reference>
<dbReference type="PANTHER" id="PTHR47505">
    <property type="entry name" value="DNA UTILIZATION PROTEIN YHGH"/>
    <property type="match status" value="1"/>
</dbReference>
<evidence type="ECO:0000313" key="3">
    <source>
        <dbReference type="EMBL" id="RNF52269.1"/>
    </source>
</evidence>
<dbReference type="InterPro" id="IPR029057">
    <property type="entry name" value="PRTase-like"/>
</dbReference>
<feature type="compositionally biased region" description="Polar residues" evidence="2">
    <location>
        <begin position="179"/>
        <end position="193"/>
    </location>
</feature>
<dbReference type="RefSeq" id="WP_123094818.1">
    <property type="nucleotide sequence ID" value="NZ_RIZG01000002.1"/>
</dbReference>
<accession>A0A3M8Q896</accession>
<organism evidence="3 4">
    <name type="scientific">Marinomonas hwangdonensis</name>
    <dbReference type="NCBI Taxonomy" id="1053647"/>
    <lineage>
        <taxon>Bacteria</taxon>
        <taxon>Pseudomonadati</taxon>
        <taxon>Pseudomonadota</taxon>
        <taxon>Gammaproteobacteria</taxon>
        <taxon>Oceanospirillales</taxon>
        <taxon>Oceanospirillaceae</taxon>
        <taxon>Marinomonas</taxon>
    </lineage>
</organism>
<feature type="region of interest" description="Disordered" evidence="2">
    <location>
        <begin position="179"/>
        <end position="207"/>
    </location>
</feature>
<proteinExistence type="inferred from homology"/>
<protein>
    <submittedName>
        <fullName evidence="3">ComF family protein</fullName>
    </submittedName>
</protein>
<dbReference type="InterPro" id="IPR051910">
    <property type="entry name" value="ComF/GntX_DNA_util-trans"/>
</dbReference>
<comment type="similarity">
    <text evidence="1">Belongs to the ComF/GntX family.</text>
</comment>
<evidence type="ECO:0000256" key="1">
    <source>
        <dbReference type="ARBA" id="ARBA00008007"/>
    </source>
</evidence>
<dbReference type="OrthoDB" id="9793412at2"/>
<evidence type="ECO:0000256" key="2">
    <source>
        <dbReference type="SAM" id="MobiDB-lite"/>
    </source>
</evidence>
<dbReference type="AlphaFoldDB" id="A0A3M8Q896"/>
<dbReference type="SUPFAM" id="SSF53271">
    <property type="entry name" value="PRTase-like"/>
    <property type="match status" value="1"/>
</dbReference>
<dbReference type="EMBL" id="RIZG01000002">
    <property type="protein sequence ID" value="RNF52269.1"/>
    <property type="molecule type" value="Genomic_DNA"/>
</dbReference>
<gene>
    <name evidence="3" type="ORF">EBI00_05035</name>
</gene>
<dbReference type="PANTHER" id="PTHR47505:SF1">
    <property type="entry name" value="DNA UTILIZATION PROTEIN YHGH"/>
    <property type="match status" value="1"/>
</dbReference>
<dbReference type="Gene3D" id="3.40.50.2020">
    <property type="match status" value="1"/>
</dbReference>
<dbReference type="Proteomes" id="UP000280507">
    <property type="component" value="Unassembled WGS sequence"/>
</dbReference>
<keyword evidence="4" id="KW-1185">Reference proteome</keyword>
<evidence type="ECO:0000313" key="4">
    <source>
        <dbReference type="Proteomes" id="UP000280507"/>
    </source>
</evidence>
<dbReference type="CDD" id="cd06223">
    <property type="entry name" value="PRTases_typeI"/>
    <property type="match status" value="1"/>
</dbReference>
<name>A0A3M8Q896_9GAMM</name>